<name>A0AAW0J1N1_MYOGA</name>
<proteinExistence type="predicted"/>
<evidence type="ECO:0000313" key="1">
    <source>
        <dbReference type="EMBL" id="KAK7820316.1"/>
    </source>
</evidence>
<comment type="caution">
    <text evidence="1">The sequence shown here is derived from an EMBL/GenBank/DDBJ whole genome shotgun (WGS) entry which is preliminary data.</text>
</comment>
<evidence type="ECO:0000313" key="2">
    <source>
        <dbReference type="Proteomes" id="UP001488838"/>
    </source>
</evidence>
<dbReference type="EMBL" id="JBBHLL010000073">
    <property type="protein sequence ID" value="KAK7820316.1"/>
    <property type="molecule type" value="Genomic_DNA"/>
</dbReference>
<reference evidence="1 2" key="1">
    <citation type="journal article" date="2023" name="bioRxiv">
        <title>Conserved and derived expression patterns and positive selection on dental genes reveal complex evolutionary context of ever-growing rodent molars.</title>
        <authorList>
            <person name="Calamari Z.T."/>
            <person name="Song A."/>
            <person name="Cohen E."/>
            <person name="Akter M."/>
            <person name="Roy R.D."/>
            <person name="Hallikas O."/>
            <person name="Christensen M.M."/>
            <person name="Li P."/>
            <person name="Marangoni P."/>
            <person name="Jernvall J."/>
            <person name="Klein O.D."/>
        </authorList>
    </citation>
    <scope>NUCLEOTIDE SEQUENCE [LARGE SCALE GENOMIC DNA]</scope>
    <source>
        <strain evidence="1">V071</strain>
    </source>
</reference>
<protein>
    <submittedName>
        <fullName evidence="1">Uncharacterized protein</fullName>
    </submittedName>
</protein>
<organism evidence="1 2">
    <name type="scientific">Myodes glareolus</name>
    <name type="common">Bank vole</name>
    <name type="synonym">Clethrionomys glareolus</name>
    <dbReference type="NCBI Taxonomy" id="447135"/>
    <lineage>
        <taxon>Eukaryota</taxon>
        <taxon>Metazoa</taxon>
        <taxon>Chordata</taxon>
        <taxon>Craniata</taxon>
        <taxon>Vertebrata</taxon>
        <taxon>Euteleostomi</taxon>
        <taxon>Mammalia</taxon>
        <taxon>Eutheria</taxon>
        <taxon>Euarchontoglires</taxon>
        <taxon>Glires</taxon>
        <taxon>Rodentia</taxon>
        <taxon>Myomorpha</taxon>
        <taxon>Muroidea</taxon>
        <taxon>Cricetidae</taxon>
        <taxon>Arvicolinae</taxon>
        <taxon>Myodes</taxon>
    </lineage>
</organism>
<sequence length="77" mass="8730">MAVVTSSPVEGETVENYNDREARYCSYNLELERRQDAGIAVELRACYANILPSFLSDSNLATSMLFLRILLQSICYM</sequence>
<gene>
    <name evidence="1" type="ORF">U0070_007522</name>
</gene>
<dbReference type="Proteomes" id="UP001488838">
    <property type="component" value="Unassembled WGS sequence"/>
</dbReference>
<keyword evidence="2" id="KW-1185">Reference proteome</keyword>
<dbReference type="AlphaFoldDB" id="A0AAW0J1N1"/>
<accession>A0AAW0J1N1</accession>